<keyword evidence="3" id="KW-1185">Reference proteome</keyword>
<dbReference type="EMBL" id="RBED01000074">
    <property type="protein sequence ID" value="RNL57395.1"/>
    <property type="molecule type" value="Genomic_DNA"/>
</dbReference>
<dbReference type="SUPFAM" id="SSF54593">
    <property type="entry name" value="Glyoxalase/Bleomycin resistance protein/Dihydroxybiphenyl dioxygenase"/>
    <property type="match status" value="1"/>
</dbReference>
<evidence type="ECO:0000259" key="1">
    <source>
        <dbReference type="PROSITE" id="PS51819"/>
    </source>
</evidence>
<comment type="caution">
    <text evidence="2">The sequence shown here is derived from an EMBL/GenBank/DDBJ whole genome shotgun (WGS) entry which is preliminary data.</text>
</comment>
<dbReference type="PROSITE" id="PS51819">
    <property type="entry name" value="VOC"/>
    <property type="match status" value="1"/>
</dbReference>
<evidence type="ECO:0000313" key="2">
    <source>
        <dbReference type="EMBL" id="RNL57395.1"/>
    </source>
</evidence>
<sequence length="135" mass="15389">MTLVLNKATTVLPVDDRERARRFYAETLGLPHRGVADDGSELFGTDGGPMLQLMPVKDGKHSDHTTLSFEVSEIERTVREMESNGVTFQDYDMPDLKTENHICTTDSEKCAWFMDTEHNILCIHENIRQAVDYQL</sequence>
<organism evidence="2 3">
    <name type="scientific">Arthrobacter oryzae</name>
    <dbReference type="NCBI Taxonomy" id="409290"/>
    <lineage>
        <taxon>Bacteria</taxon>
        <taxon>Bacillati</taxon>
        <taxon>Actinomycetota</taxon>
        <taxon>Actinomycetes</taxon>
        <taxon>Micrococcales</taxon>
        <taxon>Micrococcaceae</taxon>
        <taxon>Arthrobacter</taxon>
    </lineage>
</organism>
<reference evidence="2 3" key="1">
    <citation type="submission" date="2018-10" db="EMBL/GenBank/DDBJ databases">
        <title>Genome sequencing of Arthrobacter oryzae TNB02.</title>
        <authorList>
            <person name="Cho Y.-J."/>
            <person name="Cho A."/>
            <person name="Kim O.-S."/>
        </authorList>
    </citation>
    <scope>NUCLEOTIDE SEQUENCE [LARGE SCALE GENOMIC DNA]</scope>
    <source>
        <strain evidence="2 3">TNB02</strain>
    </source>
</reference>
<dbReference type="InterPro" id="IPR029068">
    <property type="entry name" value="Glyas_Bleomycin-R_OHBP_Dase"/>
</dbReference>
<proteinExistence type="predicted"/>
<dbReference type="Pfam" id="PF00903">
    <property type="entry name" value="Glyoxalase"/>
    <property type="match status" value="1"/>
</dbReference>
<dbReference type="Gene3D" id="3.10.180.10">
    <property type="entry name" value="2,3-Dihydroxybiphenyl 1,2-Dioxygenase, domain 1"/>
    <property type="match status" value="1"/>
</dbReference>
<feature type="domain" description="VOC" evidence="1">
    <location>
        <begin position="4"/>
        <end position="126"/>
    </location>
</feature>
<dbReference type="RefSeq" id="WP_123254643.1">
    <property type="nucleotide sequence ID" value="NZ_RBED01000074.1"/>
</dbReference>
<name>A0A3N0C4Q7_9MICC</name>
<gene>
    <name evidence="2" type="ORF">D7003_06385</name>
</gene>
<dbReference type="InterPro" id="IPR037523">
    <property type="entry name" value="VOC_core"/>
</dbReference>
<dbReference type="InterPro" id="IPR004360">
    <property type="entry name" value="Glyas_Fos-R_dOase_dom"/>
</dbReference>
<protein>
    <submittedName>
        <fullName evidence="2">VOC family protein</fullName>
    </submittedName>
</protein>
<evidence type="ECO:0000313" key="3">
    <source>
        <dbReference type="Proteomes" id="UP000273807"/>
    </source>
</evidence>
<dbReference type="AlphaFoldDB" id="A0A3N0C4Q7"/>
<dbReference type="Proteomes" id="UP000273807">
    <property type="component" value="Unassembled WGS sequence"/>
</dbReference>
<accession>A0A3N0C4Q7</accession>
<dbReference type="OrthoDB" id="9804907at2"/>